<dbReference type="PANTHER" id="PTHR30441">
    <property type="entry name" value="DUF748 DOMAIN-CONTAINING PROTEIN"/>
    <property type="match status" value="1"/>
</dbReference>
<sequence length="1189" mass="131618">MSKRRRVILVCAALCALLLLFSATILPKIVRNRAVEAIQKATGRTTRLESVSINPLTLTVSLRGFAMDERGGGSFVSIGALRASLSPASIYRRALVLSRAQIDKPVITITRNRPNSYNFSDILQRLQAHKKPETKGETRFSINNITVNGGSIDFNDRAVEGGKKHTVRNLEIGIPFISNIPYLVEKYTAPRISALVNGAPFSFAGKMKPLSKSMETSVRVDLKRLDLPQFVAYSPQKPAATLASGWLSIDTDVKYRVFSDKKPELVVSGVARLDDTAIQMTNGQPLMKLPLLEIKASQLEFFARLFRFSSIRVDGLELFVSRDKGRKWMFERLLTAEKRGDERKAAATKTAAKTGPVHPSLQISSLSLANSTVHYSDATATGGFKGALSRINLTMRNIDTALDKSAEYELTLLVDQDASLNSKGSFSLTPLSLKSSTALKGLKLQRGWPYLAQQLTAPVKGTLDLSADLAFSKEQGLTADNGSLALRQLSTRYGNGDGLNLVLFSVNGASYRQKENSLEMEEVRLSKGSISVSRESDGALSPLSLIRKRGTTAAAGQRTQAAPRKPQPAPRPFSYRLRRFQTDRLNLAFTDKSREEKPRFTLRNTAFSLADLSGPKFTPAQLRCSTTYGTNSPIRVRGSITPLPFRFRGTVRVGRLPITDFEDYFPDSLNLSVLEGYLDSTLGLDITLKNGKPYGTFRGNAGVRSFHSVDAEAEEDLLKWESLQLDQFQGRLEPFSLSIRQIALNGVYSRVIVRKDGTLNLQNLVRKPAPVETAGQTTVAVSKQAPKAKHQISIGAVTIQDGTIAFSDHHLRQQFTSTFHNLGGRVSGMSSDDSKFADVDLRGNLENRSPLQITGTINPLRDDLFVDLTISFKDIELSPVTPYSGTYLGYSVERGKLFLDLKYHIEQKQLRSENRIFIDQFTFGNRVESQKATKLPVRLGLALLQDRKGEIHLDVPVTGRTDDPQFSIWRLVFQVLKNLLVKAATSPFALLSSMFGDGADLSTIQFSQGASALSQNEEQKLGALAKALADRPALKMELKGYVDREKDAEGYRKELLARKIANERALSLAKQRKSEDMTSALNAAMQPEEYSRYLKAVYRKEKFPKPRTMFGLVKDLPDEEMKKLIIANTAVGNQDLQSLAQERSAAVMAYLVKQGVAQERLFLKKDNIHKSPEKSGQSRSRVELNAITQ</sequence>
<dbReference type="EMBL" id="CP000482">
    <property type="protein sequence ID" value="ABK99921.1"/>
    <property type="molecule type" value="Genomic_DNA"/>
</dbReference>
<feature type="compositionally biased region" description="Low complexity" evidence="1">
    <location>
        <begin position="551"/>
        <end position="564"/>
    </location>
</feature>
<accession>A1ARF1</accession>
<dbReference type="Pfam" id="PF05359">
    <property type="entry name" value="DUF748"/>
    <property type="match status" value="2"/>
</dbReference>
<dbReference type="AlphaFoldDB" id="A1ARF1"/>
<dbReference type="STRING" id="338966.Ppro_2314"/>
<dbReference type="InterPro" id="IPR052894">
    <property type="entry name" value="AsmA-related"/>
</dbReference>
<dbReference type="HOGENOM" id="CLU_005680_1_0_7"/>
<feature type="region of interest" description="Disordered" evidence="1">
    <location>
        <begin position="550"/>
        <end position="572"/>
    </location>
</feature>
<name>A1ARF1_PELPD</name>
<dbReference type="eggNOG" id="COG2982">
    <property type="taxonomic scope" value="Bacteria"/>
</dbReference>
<evidence type="ECO:0000256" key="1">
    <source>
        <dbReference type="SAM" id="MobiDB-lite"/>
    </source>
</evidence>
<dbReference type="GO" id="GO:0005886">
    <property type="term" value="C:plasma membrane"/>
    <property type="evidence" value="ECO:0007669"/>
    <property type="project" value="TreeGrafter"/>
</dbReference>
<evidence type="ECO:0000313" key="3">
    <source>
        <dbReference type="Proteomes" id="UP000006732"/>
    </source>
</evidence>
<evidence type="ECO:0000313" key="2">
    <source>
        <dbReference type="EMBL" id="ABK99921.1"/>
    </source>
</evidence>
<reference evidence="2 3" key="1">
    <citation type="submission" date="2006-10" db="EMBL/GenBank/DDBJ databases">
        <title>Complete sequence of chromosome of Pelobacter propionicus DSM 2379.</title>
        <authorList>
            <consortium name="US DOE Joint Genome Institute"/>
            <person name="Copeland A."/>
            <person name="Lucas S."/>
            <person name="Lapidus A."/>
            <person name="Barry K."/>
            <person name="Detter J.C."/>
            <person name="Glavina del Rio T."/>
            <person name="Hammon N."/>
            <person name="Israni S."/>
            <person name="Dalin E."/>
            <person name="Tice H."/>
            <person name="Pitluck S."/>
            <person name="Saunders E."/>
            <person name="Brettin T."/>
            <person name="Bruce D."/>
            <person name="Han C."/>
            <person name="Tapia R."/>
            <person name="Schmutz J."/>
            <person name="Larimer F."/>
            <person name="Land M."/>
            <person name="Hauser L."/>
            <person name="Kyrpides N."/>
            <person name="Kim E."/>
            <person name="Lovley D."/>
            <person name="Richardson P."/>
        </authorList>
    </citation>
    <scope>NUCLEOTIDE SEQUENCE [LARGE SCALE GENOMIC DNA]</scope>
    <source>
        <strain evidence="3">DSM 2379 / NBRC 103807 / OttBd1</strain>
    </source>
</reference>
<dbReference type="RefSeq" id="WP_011736177.1">
    <property type="nucleotide sequence ID" value="NC_008609.1"/>
</dbReference>
<evidence type="ECO:0008006" key="4">
    <source>
        <dbReference type="Google" id="ProtNLM"/>
    </source>
</evidence>
<dbReference type="Proteomes" id="UP000006732">
    <property type="component" value="Chromosome"/>
</dbReference>
<gene>
    <name evidence="2" type="ordered locus">Ppro_2314</name>
</gene>
<protein>
    <recommendedName>
        <fullName evidence="4">DUF748 domain-containing protein</fullName>
    </recommendedName>
</protein>
<dbReference type="InterPro" id="IPR036737">
    <property type="entry name" value="OmpA-like_sf"/>
</dbReference>
<dbReference type="InterPro" id="IPR008023">
    <property type="entry name" value="DUF748"/>
</dbReference>
<feature type="region of interest" description="Disordered" evidence="1">
    <location>
        <begin position="1170"/>
        <end position="1189"/>
    </location>
</feature>
<organism evidence="2 3">
    <name type="scientific">Pelobacter propionicus (strain DSM 2379 / NBRC 103807 / OttBd1)</name>
    <dbReference type="NCBI Taxonomy" id="338966"/>
    <lineage>
        <taxon>Bacteria</taxon>
        <taxon>Pseudomonadati</taxon>
        <taxon>Thermodesulfobacteriota</taxon>
        <taxon>Desulfuromonadia</taxon>
        <taxon>Desulfuromonadales</taxon>
        <taxon>Desulfuromonadaceae</taxon>
        <taxon>Pelobacter</taxon>
    </lineage>
</organism>
<dbReference type="GO" id="GO:0090313">
    <property type="term" value="P:regulation of protein targeting to membrane"/>
    <property type="evidence" value="ECO:0007669"/>
    <property type="project" value="TreeGrafter"/>
</dbReference>
<dbReference type="PANTHER" id="PTHR30441:SF8">
    <property type="entry name" value="DUF748 DOMAIN-CONTAINING PROTEIN"/>
    <property type="match status" value="1"/>
</dbReference>
<keyword evidence="3" id="KW-1185">Reference proteome</keyword>
<dbReference type="KEGG" id="ppd:Ppro_2314"/>
<dbReference type="OrthoDB" id="9757969at2"/>
<proteinExistence type="predicted"/>
<dbReference type="Gene3D" id="3.30.1330.60">
    <property type="entry name" value="OmpA-like domain"/>
    <property type="match status" value="1"/>
</dbReference>